<dbReference type="Proteomes" id="UP000663903">
    <property type="component" value="Chromosome"/>
</dbReference>
<evidence type="ECO:0000313" key="3">
    <source>
        <dbReference type="EMBL" id="QTD45685.1"/>
    </source>
</evidence>
<dbReference type="InterPro" id="IPR006016">
    <property type="entry name" value="UspA"/>
</dbReference>
<dbReference type="InterPro" id="IPR014729">
    <property type="entry name" value="Rossmann-like_a/b/a_fold"/>
</dbReference>
<sequence>MKILLAVDGSSFTKKMLAYLTTHLDMFSGDIEFTALTVQGTLPPRARAAVGKDVVDSYYAEEAAKVLEPVTKFLTRHNLKVKTLSKVGNAGDTIAKTAQSGGYDMVIMGSRGHGALGSLVMGSVATRVLANCETPVLLVR</sequence>
<gene>
    <name evidence="3" type="ORF">J1M35_01805</name>
</gene>
<protein>
    <submittedName>
        <fullName evidence="3">Universal stress protein</fullName>
    </submittedName>
</protein>
<name>A0A975CGB4_9BURK</name>
<evidence type="ECO:0000256" key="1">
    <source>
        <dbReference type="ARBA" id="ARBA00008791"/>
    </source>
</evidence>
<comment type="similarity">
    <text evidence="1">Belongs to the universal stress protein A family.</text>
</comment>
<organism evidence="3 4">
    <name type="scientific">Ottowia testudinis</name>
    <dbReference type="NCBI Taxonomy" id="2816950"/>
    <lineage>
        <taxon>Bacteria</taxon>
        <taxon>Pseudomonadati</taxon>
        <taxon>Pseudomonadota</taxon>
        <taxon>Betaproteobacteria</taxon>
        <taxon>Burkholderiales</taxon>
        <taxon>Comamonadaceae</taxon>
        <taxon>Ottowia</taxon>
    </lineage>
</organism>
<dbReference type="CDD" id="cd00293">
    <property type="entry name" value="USP-like"/>
    <property type="match status" value="1"/>
</dbReference>
<dbReference type="RefSeq" id="WP_208009433.1">
    <property type="nucleotide sequence ID" value="NZ_CP071796.1"/>
</dbReference>
<dbReference type="AlphaFoldDB" id="A0A975CGB4"/>
<dbReference type="Gene3D" id="3.40.50.620">
    <property type="entry name" value="HUPs"/>
    <property type="match status" value="1"/>
</dbReference>
<dbReference type="PANTHER" id="PTHR31964:SF113">
    <property type="entry name" value="USPA DOMAIN-CONTAINING PROTEIN"/>
    <property type="match status" value="1"/>
</dbReference>
<reference evidence="3" key="1">
    <citation type="submission" date="2021-03" db="EMBL/GenBank/DDBJ databases">
        <title>Ottowia sp. 27C isolated from the cloaca of a Giant Asian pond turtle (Heosemys grandis).</title>
        <authorList>
            <person name="Spergser J."/>
            <person name="Busse H.-J."/>
        </authorList>
    </citation>
    <scope>NUCLEOTIDE SEQUENCE</scope>
    <source>
        <strain evidence="3">27C</strain>
    </source>
</reference>
<dbReference type="PRINTS" id="PR01438">
    <property type="entry name" value="UNVRSLSTRESS"/>
</dbReference>
<accession>A0A975CGB4</accession>
<dbReference type="PANTHER" id="PTHR31964">
    <property type="entry name" value="ADENINE NUCLEOTIDE ALPHA HYDROLASES-LIKE SUPERFAMILY PROTEIN"/>
    <property type="match status" value="1"/>
</dbReference>
<dbReference type="Pfam" id="PF00582">
    <property type="entry name" value="Usp"/>
    <property type="match status" value="1"/>
</dbReference>
<feature type="domain" description="UspA" evidence="2">
    <location>
        <begin position="2"/>
        <end position="140"/>
    </location>
</feature>
<keyword evidence="4" id="KW-1185">Reference proteome</keyword>
<proteinExistence type="inferred from homology"/>
<evidence type="ECO:0000313" key="4">
    <source>
        <dbReference type="Proteomes" id="UP000663903"/>
    </source>
</evidence>
<evidence type="ECO:0000259" key="2">
    <source>
        <dbReference type="Pfam" id="PF00582"/>
    </source>
</evidence>
<dbReference type="KEGG" id="otd:J1M35_01805"/>
<dbReference type="SUPFAM" id="SSF52402">
    <property type="entry name" value="Adenine nucleotide alpha hydrolases-like"/>
    <property type="match status" value="1"/>
</dbReference>
<dbReference type="EMBL" id="CP071796">
    <property type="protein sequence ID" value="QTD45685.1"/>
    <property type="molecule type" value="Genomic_DNA"/>
</dbReference>
<dbReference type="InterPro" id="IPR006015">
    <property type="entry name" value="Universal_stress_UspA"/>
</dbReference>